<dbReference type="Gene3D" id="3.90.190.10">
    <property type="entry name" value="Protein tyrosine phosphatase superfamily"/>
    <property type="match status" value="1"/>
</dbReference>
<keyword evidence="4" id="KW-1185">Reference proteome</keyword>
<accession>A0A1G6RJE3</accession>
<sequence length="285" mass="29703">MDLSTMLEVTHNARGLAGLPLVGGGTVRAGVLYRSDALSSLTPVGVEQLASLGIGTVVDLRTEGERRRAPDALPTDGSVRFISLPVQGGAMDELVQQLLPSDGRSGSLAHDQIQNIVDQVPLLSDLYVTILENSAAAFATAARSIVTPADGSPPGVLFHCTAGKDRTGLVSAILLMLADVERRAIVEDYTRTGENLAGPFAEQLLGLITSLGIPAVPRLRALATESPADAIETAMEWLDRVHGGAAGYLRAGGLSDAEIESVRTQLRDAVDPLTMKPADLIPAGG</sequence>
<dbReference type="InterPro" id="IPR029021">
    <property type="entry name" value="Prot-tyrosine_phosphatase-like"/>
</dbReference>
<dbReference type="RefSeq" id="WP_072846336.1">
    <property type="nucleotide sequence ID" value="NZ_FNAB01000002.1"/>
</dbReference>
<dbReference type="Proteomes" id="UP000199417">
    <property type="component" value="Unassembled WGS sequence"/>
</dbReference>
<dbReference type="PANTHER" id="PTHR31126">
    <property type="entry name" value="TYROSINE-PROTEIN PHOSPHATASE"/>
    <property type="match status" value="1"/>
</dbReference>
<dbReference type="PROSITE" id="PS50056">
    <property type="entry name" value="TYR_PHOSPHATASE_2"/>
    <property type="match status" value="1"/>
</dbReference>
<dbReference type="PROSITE" id="PS00383">
    <property type="entry name" value="TYR_PHOSPHATASE_1"/>
    <property type="match status" value="1"/>
</dbReference>
<gene>
    <name evidence="3" type="ORF">SAMN05444580_102487</name>
</gene>
<comment type="similarity">
    <text evidence="1">Belongs to the protein-tyrosine phosphatase family.</text>
</comment>
<protein>
    <submittedName>
        <fullName evidence="3">Protein tyrosine/serine phosphatase</fullName>
    </submittedName>
</protein>
<reference evidence="3 4" key="1">
    <citation type="submission" date="2016-10" db="EMBL/GenBank/DDBJ databases">
        <authorList>
            <person name="de Groot N.N."/>
        </authorList>
    </citation>
    <scope>NUCLEOTIDE SEQUENCE [LARGE SCALE GENOMIC DNA]</scope>
    <source>
        <strain evidence="3 4">JCM 11308</strain>
    </source>
</reference>
<dbReference type="EMBL" id="FNAB01000002">
    <property type="protein sequence ID" value="SDD04551.1"/>
    <property type="molecule type" value="Genomic_DNA"/>
</dbReference>
<name>A0A1G6RJE3_9NOCA</name>
<dbReference type="GO" id="GO:0004721">
    <property type="term" value="F:phosphoprotein phosphatase activity"/>
    <property type="evidence" value="ECO:0007669"/>
    <property type="project" value="InterPro"/>
</dbReference>
<dbReference type="AlphaFoldDB" id="A0A1G6RJE3"/>
<dbReference type="InterPro" id="IPR016130">
    <property type="entry name" value="Tyr_Pase_AS"/>
</dbReference>
<feature type="domain" description="Tyrosine specific protein phosphatases" evidence="2">
    <location>
        <begin position="136"/>
        <end position="187"/>
    </location>
</feature>
<dbReference type="InterPro" id="IPR000387">
    <property type="entry name" value="Tyr_Pase_dom"/>
</dbReference>
<evidence type="ECO:0000259" key="2">
    <source>
        <dbReference type="PROSITE" id="PS50056"/>
    </source>
</evidence>
<proteinExistence type="inferred from homology"/>
<dbReference type="SUPFAM" id="SSF52799">
    <property type="entry name" value="(Phosphotyrosine protein) phosphatases II"/>
    <property type="match status" value="1"/>
</dbReference>
<dbReference type="InterPro" id="IPR026893">
    <property type="entry name" value="Tyr/Ser_Pase_IphP-type"/>
</dbReference>
<evidence type="ECO:0000313" key="3">
    <source>
        <dbReference type="EMBL" id="SDD04551.1"/>
    </source>
</evidence>
<evidence type="ECO:0000313" key="4">
    <source>
        <dbReference type="Proteomes" id="UP000199417"/>
    </source>
</evidence>
<organism evidence="3 4">
    <name type="scientific">Rhodococcus tukisamuensis</name>
    <dbReference type="NCBI Taxonomy" id="168276"/>
    <lineage>
        <taxon>Bacteria</taxon>
        <taxon>Bacillati</taxon>
        <taxon>Actinomycetota</taxon>
        <taxon>Actinomycetes</taxon>
        <taxon>Mycobacteriales</taxon>
        <taxon>Nocardiaceae</taxon>
        <taxon>Rhodococcus</taxon>
    </lineage>
</organism>
<dbReference type="STRING" id="168276.SAMN05444580_102487"/>
<evidence type="ECO:0000256" key="1">
    <source>
        <dbReference type="ARBA" id="ARBA00009580"/>
    </source>
</evidence>
<dbReference type="PANTHER" id="PTHR31126:SF1">
    <property type="entry name" value="TYROSINE SPECIFIC PROTEIN PHOSPHATASES DOMAIN-CONTAINING PROTEIN"/>
    <property type="match status" value="1"/>
</dbReference>
<dbReference type="Pfam" id="PF13350">
    <property type="entry name" value="Y_phosphatase3"/>
    <property type="match status" value="1"/>
</dbReference>